<dbReference type="EMBL" id="CDMC01000006">
    <property type="protein sequence ID" value="CEN60991.1"/>
    <property type="molecule type" value="Genomic_DNA"/>
</dbReference>
<keyword evidence="2" id="KW-0479">Metal-binding</keyword>
<evidence type="ECO:0000256" key="5">
    <source>
        <dbReference type="ARBA" id="ARBA00023163"/>
    </source>
</evidence>
<evidence type="ECO:0000256" key="6">
    <source>
        <dbReference type="ARBA" id="ARBA00023242"/>
    </source>
</evidence>
<dbReference type="SUPFAM" id="SSF57701">
    <property type="entry name" value="Zn2/Cys6 DNA-binding domain"/>
    <property type="match status" value="1"/>
</dbReference>
<dbReference type="InterPro" id="IPR007219">
    <property type="entry name" value="XnlR_reg_dom"/>
</dbReference>
<dbReference type="PANTHER" id="PTHR47338:SF3">
    <property type="entry name" value="C6 FINGER DOMAIN TRANSCRIPTION FACTOR DBAA-RELATED"/>
    <property type="match status" value="1"/>
</dbReference>
<dbReference type="GO" id="GO:0000981">
    <property type="term" value="F:DNA-binding transcription factor activity, RNA polymerase II-specific"/>
    <property type="evidence" value="ECO:0007669"/>
    <property type="project" value="InterPro"/>
</dbReference>
<keyword evidence="6" id="KW-0539">Nucleus</keyword>
<name>A0A0U5GPB6_ASPCI</name>
<dbReference type="AlphaFoldDB" id="A0A0U5GPB6"/>
<feature type="compositionally biased region" description="Polar residues" evidence="7">
    <location>
        <begin position="117"/>
        <end position="132"/>
    </location>
</feature>
<dbReference type="CDD" id="cd00067">
    <property type="entry name" value="GAL4"/>
    <property type="match status" value="1"/>
</dbReference>
<dbReference type="SMART" id="SM00066">
    <property type="entry name" value="GAL4"/>
    <property type="match status" value="1"/>
</dbReference>
<dbReference type="OMA" id="FWVAYCF"/>
<dbReference type="InterPro" id="IPR001138">
    <property type="entry name" value="Zn2Cys6_DnaBD"/>
</dbReference>
<dbReference type="GO" id="GO:0005634">
    <property type="term" value="C:nucleus"/>
    <property type="evidence" value="ECO:0007669"/>
    <property type="project" value="UniProtKB-SubCell"/>
</dbReference>
<proteinExistence type="predicted"/>
<dbReference type="PROSITE" id="PS00463">
    <property type="entry name" value="ZN2_CY6_FUNGAL_1"/>
    <property type="match status" value="1"/>
</dbReference>
<dbReference type="PANTHER" id="PTHR47338">
    <property type="entry name" value="ZN(II)2CYS6 TRANSCRIPTION FACTOR (EUROFUNG)-RELATED"/>
    <property type="match status" value="1"/>
</dbReference>
<gene>
    <name evidence="9" type="ORF">ASPCAL07661</name>
</gene>
<dbReference type="GO" id="GO:0006351">
    <property type="term" value="P:DNA-templated transcription"/>
    <property type="evidence" value="ECO:0007669"/>
    <property type="project" value="InterPro"/>
</dbReference>
<keyword evidence="4" id="KW-0238">DNA-binding</keyword>
<evidence type="ECO:0000256" key="7">
    <source>
        <dbReference type="SAM" id="MobiDB-lite"/>
    </source>
</evidence>
<keyword evidence="5" id="KW-0804">Transcription</keyword>
<keyword evidence="3" id="KW-0805">Transcription regulation</keyword>
<evidence type="ECO:0000256" key="3">
    <source>
        <dbReference type="ARBA" id="ARBA00023015"/>
    </source>
</evidence>
<dbReference type="GO" id="GO:0003677">
    <property type="term" value="F:DNA binding"/>
    <property type="evidence" value="ECO:0007669"/>
    <property type="project" value="UniProtKB-KW"/>
</dbReference>
<dbReference type="Pfam" id="PF00172">
    <property type="entry name" value="Zn_clus"/>
    <property type="match status" value="1"/>
</dbReference>
<dbReference type="InterPro" id="IPR050815">
    <property type="entry name" value="TF_fung"/>
</dbReference>
<evidence type="ECO:0000259" key="8">
    <source>
        <dbReference type="PROSITE" id="PS50048"/>
    </source>
</evidence>
<dbReference type="Gene3D" id="4.10.240.10">
    <property type="entry name" value="Zn(2)-C6 fungal-type DNA-binding domain"/>
    <property type="match status" value="1"/>
</dbReference>
<evidence type="ECO:0000313" key="9">
    <source>
        <dbReference type="EMBL" id="CEN60991.1"/>
    </source>
</evidence>
<reference evidence="10" key="1">
    <citation type="journal article" date="2016" name="Genome Announc.">
        <title>Draft genome sequences of fungus Aspergillus calidoustus.</title>
        <authorList>
            <person name="Horn F."/>
            <person name="Linde J."/>
            <person name="Mattern D.J."/>
            <person name="Walther G."/>
            <person name="Guthke R."/>
            <person name="Scherlach K."/>
            <person name="Martin K."/>
            <person name="Brakhage A.A."/>
            <person name="Petzke L."/>
            <person name="Valiante V."/>
        </authorList>
    </citation>
    <scope>NUCLEOTIDE SEQUENCE [LARGE SCALE GENOMIC DNA]</scope>
    <source>
        <strain evidence="10">SF006504</strain>
    </source>
</reference>
<evidence type="ECO:0000256" key="4">
    <source>
        <dbReference type="ARBA" id="ARBA00023125"/>
    </source>
</evidence>
<comment type="subcellular location">
    <subcellularLocation>
        <location evidence="1">Nucleus</location>
    </subcellularLocation>
</comment>
<dbReference type="Proteomes" id="UP000054771">
    <property type="component" value="Unassembled WGS sequence"/>
</dbReference>
<sequence length="675" mass="74041">MPQGAAMKRPARQQPGLACEECRRRKARCDRAQPQCGACMMTGRVCIVNHNRHRRGPKKGQLKALYSRLEVLEEQLVVQVENLPANTGPIQESHTRTSSSSQASLPDEDHDAPHELPSSSSFETDPILSSPTGDRHRPSTFHPIEPIPFHPPIPARLDVVHADLDQLYFDRVHPIAPFLHQRRYFTWVSYEAPSLARSCLRSAMCTIAAAMSAQFRSLSDFLYAETRSILARLDGTERSPPSPSLEQIQALLLLAHYELLRIDEGTAMVTARRCFRLIQLARLGEADAIEGEGVPGQLAAVGMGGTGWNEAFAVAEERKRTFWVAYCFDRFLSSRREWPLTLQEDAIRTHLPYSEQTFQTTPLPFLTPSHQGLQAPPQTQTPSQPLTLHEAITSSGHTTIPPFSECIVLATLYGRAMTLRRIASVLPSSETSVFWSRHKLLSTSIEKRTQLLARNLASPNILVDPMVAFTHVLARATVVYLGEVADVVGGAGTGTGTGVGGGMGTTGGAEAEWNAYGPGTRDIPGSGVGSEGSAATSSAQKLAAAAYTQRAFQAAREVVRLVQGMRPAHPFLPNPISRAAHFLISHSRLTEWEWGRSTNETRREVDELLGVLRDLQATHNLAKELLGEMEGAQTRMQTTVGMVNGLGTGLENNRRGETAYRHGRSYSENMRGGIS</sequence>
<feature type="domain" description="Zn(2)-C6 fungal-type" evidence="8">
    <location>
        <begin position="18"/>
        <end position="48"/>
    </location>
</feature>
<organism evidence="9 10">
    <name type="scientific">Aspergillus calidoustus</name>
    <dbReference type="NCBI Taxonomy" id="454130"/>
    <lineage>
        <taxon>Eukaryota</taxon>
        <taxon>Fungi</taxon>
        <taxon>Dikarya</taxon>
        <taxon>Ascomycota</taxon>
        <taxon>Pezizomycotina</taxon>
        <taxon>Eurotiomycetes</taxon>
        <taxon>Eurotiomycetidae</taxon>
        <taxon>Eurotiales</taxon>
        <taxon>Aspergillaceae</taxon>
        <taxon>Aspergillus</taxon>
        <taxon>Aspergillus subgen. Nidulantes</taxon>
    </lineage>
</organism>
<protein>
    <recommendedName>
        <fullName evidence="8">Zn(2)-C6 fungal-type domain-containing protein</fullName>
    </recommendedName>
</protein>
<dbReference type="STRING" id="454130.A0A0U5GPB6"/>
<dbReference type="InterPro" id="IPR036864">
    <property type="entry name" value="Zn2-C6_fun-type_DNA-bd_sf"/>
</dbReference>
<dbReference type="Pfam" id="PF04082">
    <property type="entry name" value="Fungal_trans"/>
    <property type="match status" value="1"/>
</dbReference>
<evidence type="ECO:0000256" key="2">
    <source>
        <dbReference type="ARBA" id="ARBA00022723"/>
    </source>
</evidence>
<evidence type="ECO:0000313" key="10">
    <source>
        <dbReference type="Proteomes" id="UP000054771"/>
    </source>
</evidence>
<dbReference type="GO" id="GO:0008270">
    <property type="term" value="F:zinc ion binding"/>
    <property type="evidence" value="ECO:0007669"/>
    <property type="project" value="InterPro"/>
</dbReference>
<feature type="region of interest" description="Disordered" evidence="7">
    <location>
        <begin position="86"/>
        <end position="141"/>
    </location>
</feature>
<keyword evidence="10" id="KW-1185">Reference proteome</keyword>
<dbReference type="CDD" id="cd12148">
    <property type="entry name" value="fungal_TF_MHR"/>
    <property type="match status" value="1"/>
</dbReference>
<evidence type="ECO:0000256" key="1">
    <source>
        <dbReference type="ARBA" id="ARBA00004123"/>
    </source>
</evidence>
<accession>A0A0U5GPB6</accession>
<dbReference type="OrthoDB" id="3037908at2759"/>
<dbReference type="PROSITE" id="PS50048">
    <property type="entry name" value="ZN2_CY6_FUNGAL_2"/>
    <property type="match status" value="1"/>
</dbReference>